<evidence type="ECO:0000256" key="3">
    <source>
        <dbReference type="ARBA" id="ARBA00022729"/>
    </source>
</evidence>
<feature type="chain" id="PRO_5045870001" evidence="5">
    <location>
        <begin position="31"/>
        <end position="317"/>
    </location>
</feature>
<dbReference type="EMBL" id="BAABAS010000005">
    <property type="protein sequence ID" value="GAA4229539.1"/>
    <property type="molecule type" value="Genomic_DNA"/>
</dbReference>
<dbReference type="RefSeq" id="WP_344893965.1">
    <property type="nucleotide sequence ID" value="NZ_BAABAS010000005.1"/>
</dbReference>
<evidence type="ECO:0000256" key="5">
    <source>
        <dbReference type="SAM" id="SignalP"/>
    </source>
</evidence>
<dbReference type="PROSITE" id="PS51257">
    <property type="entry name" value="PROKAR_LIPOPROTEIN"/>
    <property type="match status" value="1"/>
</dbReference>
<evidence type="ECO:0000256" key="4">
    <source>
        <dbReference type="SAM" id="MobiDB-lite"/>
    </source>
</evidence>
<comment type="caution">
    <text evidence="6">The sequence shown here is derived from an EMBL/GenBank/DDBJ whole genome shotgun (WGS) entry which is preliminary data.</text>
</comment>
<dbReference type="Proteomes" id="UP001501710">
    <property type="component" value="Unassembled WGS sequence"/>
</dbReference>
<gene>
    <name evidence="6" type="ORF">GCM10022254_22220</name>
</gene>
<evidence type="ECO:0000256" key="2">
    <source>
        <dbReference type="ARBA" id="ARBA00022448"/>
    </source>
</evidence>
<dbReference type="InterPro" id="IPR050492">
    <property type="entry name" value="Bact_metal-bind_prot9"/>
</dbReference>
<feature type="compositionally biased region" description="Basic and acidic residues" evidence="4">
    <location>
        <begin position="137"/>
        <end position="151"/>
    </location>
</feature>
<evidence type="ECO:0000313" key="6">
    <source>
        <dbReference type="EMBL" id="GAA4229539.1"/>
    </source>
</evidence>
<keyword evidence="7" id="KW-1185">Reference proteome</keyword>
<name>A0ABP8BXC4_9ACTN</name>
<evidence type="ECO:0000313" key="7">
    <source>
        <dbReference type="Proteomes" id="UP001501710"/>
    </source>
</evidence>
<dbReference type="InterPro" id="IPR006127">
    <property type="entry name" value="ZnuA-like"/>
</dbReference>
<protein>
    <submittedName>
        <fullName evidence="6">Zinc ABC transporter substrate-binding protein</fullName>
    </submittedName>
</protein>
<dbReference type="Gene3D" id="3.40.50.1980">
    <property type="entry name" value="Nitrogenase molybdenum iron protein domain"/>
    <property type="match status" value="2"/>
</dbReference>
<organism evidence="6 7">
    <name type="scientific">Actinomadura meridiana</name>
    <dbReference type="NCBI Taxonomy" id="559626"/>
    <lineage>
        <taxon>Bacteria</taxon>
        <taxon>Bacillati</taxon>
        <taxon>Actinomycetota</taxon>
        <taxon>Actinomycetes</taxon>
        <taxon>Streptosporangiales</taxon>
        <taxon>Thermomonosporaceae</taxon>
        <taxon>Actinomadura</taxon>
    </lineage>
</organism>
<feature type="signal peptide" evidence="5">
    <location>
        <begin position="1"/>
        <end position="30"/>
    </location>
</feature>
<proteinExistence type="inferred from homology"/>
<dbReference type="PANTHER" id="PTHR42953">
    <property type="entry name" value="HIGH-AFFINITY ZINC UPTAKE SYSTEM PROTEIN ZNUA-RELATED"/>
    <property type="match status" value="1"/>
</dbReference>
<evidence type="ECO:0000256" key="1">
    <source>
        <dbReference type="ARBA" id="ARBA00011028"/>
    </source>
</evidence>
<reference evidence="7" key="1">
    <citation type="journal article" date="2019" name="Int. J. Syst. Evol. Microbiol.">
        <title>The Global Catalogue of Microorganisms (GCM) 10K type strain sequencing project: providing services to taxonomists for standard genome sequencing and annotation.</title>
        <authorList>
            <consortium name="The Broad Institute Genomics Platform"/>
            <consortium name="The Broad Institute Genome Sequencing Center for Infectious Disease"/>
            <person name="Wu L."/>
            <person name="Ma J."/>
        </authorList>
    </citation>
    <scope>NUCLEOTIDE SEQUENCE [LARGE SCALE GENOMIC DNA]</scope>
    <source>
        <strain evidence="7">JCM 17440</strain>
    </source>
</reference>
<dbReference type="PANTHER" id="PTHR42953:SF3">
    <property type="entry name" value="HIGH-AFFINITY ZINC UPTAKE SYSTEM PROTEIN ZNUA"/>
    <property type="match status" value="1"/>
</dbReference>
<dbReference type="SUPFAM" id="SSF53807">
    <property type="entry name" value="Helical backbone' metal receptor"/>
    <property type="match status" value="1"/>
</dbReference>
<dbReference type="Pfam" id="PF01297">
    <property type="entry name" value="ZnuA"/>
    <property type="match status" value="1"/>
</dbReference>
<comment type="similarity">
    <text evidence="1">Belongs to the bacterial solute-binding protein 9 family.</text>
</comment>
<accession>A0ABP8BXC4</accession>
<keyword evidence="3 5" id="KW-0732">Signal</keyword>
<keyword evidence="2" id="KW-0813">Transport</keyword>
<sequence length="317" mass="33519">MLRFIDPSRAFPAGALALAGLALAGLTACAAADAGGPPGTTRVIASFYPMAWLTERVGGADVSVRTLTEPGAEPHDLELTARQVASVEDAGLTVYVKGLQPAVDDAVHGHAKGRSLDAAAVVRTLPPPGETDDEETHDGLRHAESSHDPHVWLDPNRMATIATALGDRLATADPAHASDYRQRAASTAAELTTLDHQFRDGLKTCARREIITAHAAFGYLADRYSLRQIPVAGVDPSSEPSPKRMAELTRRVASTGATTVLTETLVSPKVARSLAREAGVRTAVLDPVEGIEDGSTADYMTIMRDDLRTLRSALECS</sequence>
<feature type="region of interest" description="Disordered" evidence="4">
    <location>
        <begin position="125"/>
        <end position="151"/>
    </location>
</feature>